<proteinExistence type="predicted"/>
<keyword evidence="10" id="KW-1185">Reference proteome</keyword>
<accession>A0ABX0HH87</accession>
<keyword evidence="6" id="KW-0067">ATP-binding</keyword>
<feature type="domain" description="Polymerase beta nucleotidyltransferase" evidence="8">
    <location>
        <begin position="10"/>
        <end position="98"/>
    </location>
</feature>
<keyword evidence="7" id="KW-0460">Magnesium</keyword>
<dbReference type="Gene3D" id="3.30.460.10">
    <property type="entry name" value="Beta Polymerase, domain 2"/>
    <property type="match status" value="1"/>
</dbReference>
<dbReference type="CDD" id="cd05403">
    <property type="entry name" value="NT_KNTase_like"/>
    <property type="match status" value="1"/>
</dbReference>
<dbReference type="InterPro" id="IPR041633">
    <property type="entry name" value="Polbeta"/>
</dbReference>
<evidence type="ECO:0000256" key="5">
    <source>
        <dbReference type="ARBA" id="ARBA00022741"/>
    </source>
</evidence>
<comment type="caution">
    <text evidence="9">The sequence shown here is derived from an EMBL/GenBank/DDBJ whole genome shotgun (WGS) entry which is preliminary data.</text>
</comment>
<reference evidence="9 10" key="1">
    <citation type="submission" date="2020-03" db="EMBL/GenBank/DDBJ databases">
        <title>Cyclobacterium plantarum sp. nov., a marine bacterium isolated from a coastal-marine wetland.</title>
        <authorList>
            <person name="Sanchez-Porro C."/>
            <person name="Ventosa A."/>
            <person name="Amoozegar M."/>
        </authorList>
    </citation>
    <scope>NUCLEOTIDE SEQUENCE [LARGE SCALE GENOMIC DNA]</scope>
    <source>
        <strain evidence="9 10">GBPx2</strain>
    </source>
</reference>
<name>A0ABX0HH87_9BACT</name>
<dbReference type="EMBL" id="JAANYN010000016">
    <property type="protein sequence ID" value="NHE59673.1"/>
    <property type="molecule type" value="Genomic_DNA"/>
</dbReference>
<comment type="cofactor">
    <cofactor evidence="1">
        <name>Mg(2+)</name>
        <dbReference type="ChEBI" id="CHEBI:18420"/>
    </cofactor>
</comment>
<evidence type="ECO:0000256" key="2">
    <source>
        <dbReference type="ARBA" id="ARBA00022679"/>
    </source>
</evidence>
<evidence type="ECO:0000256" key="1">
    <source>
        <dbReference type="ARBA" id="ARBA00001946"/>
    </source>
</evidence>
<dbReference type="Pfam" id="PF18765">
    <property type="entry name" value="Polbeta"/>
    <property type="match status" value="1"/>
</dbReference>
<keyword evidence="2" id="KW-0808">Transferase</keyword>
<evidence type="ECO:0000256" key="7">
    <source>
        <dbReference type="ARBA" id="ARBA00022842"/>
    </source>
</evidence>
<dbReference type="RefSeq" id="WP_166151297.1">
    <property type="nucleotide sequence ID" value="NZ_JAANYN010000016.1"/>
</dbReference>
<evidence type="ECO:0000313" key="9">
    <source>
        <dbReference type="EMBL" id="NHE59673.1"/>
    </source>
</evidence>
<dbReference type="Proteomes" id="UP000649799">
    <property type="component" value="Unassembled WGS sequence"/>
</dbReference>
<dbReference type="SUPFAM" id="SSF81301">
    <property type="entry name" value="Nucleotidyltransferase"/>
    <property type="match status" value="1"/>
</dbReference>
<dbReference type="PANTHER" id="PTHR33571:SF12">
    <property type="entry name" value="BSL3053 PROTEIN"/>
    <property type="match status" value="1"/>
</dbReference>
<organism evidence="9 10">
    <name type="scientific">Cyclobacterium plantarum</name>
    <dbReference type="NCBI Taxonomy" id="2716263"/>
    <lineage>
        <taxon>Bacteria</taxon>
        <taxon>Pseudomonadati</taxon>
        <taxon>Bacteroidota</taxon>
        <taxon>Cytophagia</taxon>
        <taxon>Cytophagales</taxon>
        <taxon>Cyclobacteriaceae</taxon>
        <taxon>Cyclobacterium</taxon>
    </lineage>
</organism>
<protein>
    <submittedName>
        <fullName evidence="9">Nucleotidyltransferase</fullName>
    </submittedName>
</protein>
<dbReference type="InterPro" id="IPR052038">
    <property type="entry name" value="Type-VII_TA_antitoxin"/>
</dbReference>
<keyword evidence="3" id="KW-0548">Nucleotidyltransferase</keyword>
<dbReference type="InterPro" id="IPR043519">
    <property type="entry name" value="NT_sf"/>
</dbReference>
<keyword evidence="4" id="KW-0479">Metal-binding</keyword>
<dbReference type="PANTHER" id="PTHR33571">
    <property type="entry name" value="SSL8005 PROTEIN"/>
    <property type="match status" value="1"/>
</dbReference>
<evidence type="ECO:0000256" key="4">
    <source>
        <dbReference type="ARBA" id="ARBA00022723"/>
    </source>
</evidence>
<evidence type="ECO:0000256" key="3">
    <source>
        <dbReference type="ARBA" id="ARBA00022695"/>
    </source>
</evidence>
<evidence type="ECO:0000256" key="6">
    <source>
        <dbReference type="ARBA" id="ARBA00022840"/>
    </source>
</evidence>
<gene>
    <name evidence="9" type="ORF">G9Q97_22925</name>
</gene>
<evidence type="ECO:0000259" key="8">
    <source>
        <dbReference type="Pfam" id="PF18765"/>
    </source>
</evidence>
<keyword evidence="5" id="KW-0547">Nucleotide-binding</keyword>
<evidence type="ECO:0000313" key="10">
    <source>
        <dbReference type="Proteomes" id="UP000649799"/>
    </source>
</evidence>
<sequence>MNLIDLNMDKIRQLCLTHKVNKLFVFGSVLKDSFTNESDIDLVVDFDKVDLNDYADNYFDLKDQLEAIFNRPVDLLEEEGIRNPYLKKQIDFEKQLIYG</sequence>